<keyword evidence="2" id="KW-1185">Reference proteome</keyword>
<sequence>MTPKKRALRMFCGGEDVCAYMPVLPDCCVRQTWGGSEAARVCDSCSSEMWGWNMSLFWFSMLACPTLLEKEILAGDLNRCRKLAEYKSIFGTFSLILCIFSAPN</sequence>
<proteinExistence type="predicted"/>
<gene>
    <name evidence="1" type="ORF">ILYODFUR_028404</name>
</gene>
<organism evidence="1 2">
    <name type="scientific">Ilyodon furcidens</name>
    <name type="common">goldbreast splitfin</name>
    <dbReference type="NCBI Taxonomy" id="33524"/>
    <lineage>
        <taxon>Eukaryota</taxon>
        <taxon>Metazoa</taxon>
        <taxon>Chordata</taxon>
        <taxon>Craniata</taxon>
        <taxon>Vertebrata</taxon>
        <taxon>Euteleostomi</taxon>
        <taxon>Actinopterygii</taxon>
        <taxon>Neopterygii</taxon>
        <taxon>Teleostei</taxon>
        <taxon>Neoteleostei</taxon>
        <taxon>Acanthomorphata</taxon>
        <taxon>Ovalentaria</taxon>
        <taxon>Atherinomorphae</taxon>
        <taxon>Cyprinodontiformes</taxon>
        <taxon>Goodeidae</taxon>
        <taxon>Ilyodon</taxon>
    </lineage>
</organism>
<evidence type="ECO:0000313" key="2">
    <source>
        <dbReference type="Proteomes" id="UP001482620"/>
    </source>
</evidence>
<reference evidence="1 2" key="1">
    <citation type="submission" date="2021-06" db="EMBL/GenBank/DDBJ databases">
        <authorList>
            <person name="Palmer J.M."/>
        </authorList>
    </citation>
    <scope>NUCLEOTIDE SEQUENCE [LARGE SCALE GENOMIC DNA]</scope>
    <source>
        <strain evidence="2">if_2019</strain>
        <tissue evidence="1">Muscle</tissue>
    </source>
</reference>
<name>A0ABV0VIC5_9TELE</name>
<dbReference type="EMBL" id="JAHRIQ010108144">
    <property type="protein sequence ID" value="MEQ2256854.1"/>
    <property type="molecule type" value="Genomic_DNA"/>
</dbReference>
<evidence type="ECO:0000313" key="1">
    <source>
        <dbReference type="EMBL" id="MEQ2256854.1"/>
    </source>
</evidence>
<protein>
    <submittedName>
        <fullName evidence="1">Uncharacterized protein</fullName>
    </submittedName>
</protein>
<comment type="caution">
    <text evidence="1">The sequence shown here is derived from an EMBL/GenBank/DDBJ whole genome shotgun (WGS) entry which is preliminary data.</text>
</comment>
<dbReference type="Proteomes" id="UP001482620">
    <property type="component" value="Unassembled WGS sequence"/>
</dbReference>
<accession>A0ABV0VIC5</accession>